<dbReference type="AlphaFoldDB" id="A0A0X3XDX9"/>
<dbReference type="NCBIfam" id="NF033848">
    <property type="entry name" value="VgrG_rel"/>
    <property type="match status" value="1"/>
</dbReference>
<comment type="caution">
    <text evidence="2">The sequence shown here is derived from an EMBL/GenBank/DDBJ whole genome shotgun (WGS) entry which is preliminary data.</text>
</comment>
<dbReference type="EMBL" id="LLZJ01000009">
    <property type="protein sequence ID" value="KUL66756.1"/>
    <property type="molecule type" value="Genomic_DNA"/>
</dbReference>
<dbReference type="InterPro" id="IPR006531">
    <property type="entry name" value="Gp5/Vgr_OB"/>
</dbReference>
<protein>
    <recommendedName>
        <fullName evidence="1">Gp5/Type VI secretion system Vgr protein OB-fold domain-containing protein</fullName>
    </recommendedName>
</protein>
<dbReference type="SUPFAM" id="SSF69255">
    <property type="entry name" value="gp5 N-terminal domain-like"/>
    <property type="match status" value="1"/>
</dbReference>
<accession>A0A0X3XDX9</accession>
<proteinExistence type="predicted"/>
<evidence type="ECO:0000313" key="3">
    <source>
        <dbReference type="Proteomes" id="UP000053413"/>
    </source>
</evidence>
<evidence type="ECO:0000313" key="2">
    <source>
        <dbReference type="EMBL" id="KUL66756.1"/>
    </source>
</evidence>
<dbReference type="Gene3D" id="2.40.50.230">
    <property type="entry name" value="Gp5 N-terminal domain"/>
    <property type="match status" value="1"/>
</dbReference>
<dbReference type="SUPFAM" id="SSF69349">
    <property type="entry name" value="Phage fibre proteins"/>
    <property type="match status" value="1"/>
</dbReference>
<gene>
    <name evidence="2" type="ORF">ADL28_03130</name>
</gene>
<dbReference type="OrthoDB" id="1907165at2"/>
<reference evidence="3" key="1">
    <citation type="submission" date="2015-10" db="EMBL/GenBank/DDBJ databases">
        <authorList>
            <person name="Ju K.-S."/>
            <person name="Doroghazi J.R."/>
            <person name="Metcalf W.W."/>
        </authorList>
    </citation>
    <scope>NUCLEOTIDE SEQUENCE [LARGE SCALE GENOMIC DNA]</scope>
    <source>
        <strain evidence="3">NRRL F-8817</strain>
    </source>
</reference>
<sequence length="422" mass="44898">MLQGGHDVVHCRAAVTSADQVPEVEARGWDVGAKRTLSSKVKAATNPAIDNGAQPGELAQEFTVGNLVETGIPYDQQSQVERAAESLADDVTSSFAELEVTVRGNPKLRPDVAVLLEDVGEPFEGKYTVTGVRHTFENGRPYRTRVSVSGRQWRSLYGLASGGTAAAPRLPSVANALVRDVRDPLHLGRVKLMFPWLDDNYVSDWTRTVQFGGVSGGSIIPLDVNDEVLVAFDRGALDHPYVLGGLYNGEDRFRPDDVDLYDKLSGKATRHTLADREFNRLDLLSQQTGERERGVRLSTGDNQLVIHLDRTKTEITVDSKGSVTINGSTSVSVEAGTNLDLKAGGTLSLKAGGALNLDAGGVMNIDATGALTVNSGVMEIDAKGALSMSAGLDVNIKAGPAMQMMAAKITMLGLTSANGKLV</sequence>
<dbReference type="Pfam" id="PF04717">
    <property type="entry name" value="Phage_base_V"/>
    <property type="match status" value="1"/>
</dbReference>
<organism evidence="2 3">
    <name type="scientific">Streptomyces violaceusniger</name>
    <dbReference type="NCBI Taxonomy" id="68280"/>
    <lineage>
        <taxon>Bacteria</taxon>
        <taxon>Bacillati</taxon>
        <taxon>Actinomycetota</taxon>
        <taxon>Actinomycetes</taxon>
        <taxon>Kitasatosporales</taxon>
        <taxon>Streptomycetaceae</taxon>
        <taxon>Streptomyces</taxon>
        <taxon>Streptomyces violaceusniger group</taxon>
    </lineage>
</organism>
<dbReference type="InterPro" id="IPR037026">
    <property type="entry name" value="Vgr_OB-fold_dom_sf"/>
</dbReference>
<dbReference type="InterPro" id="IPR047702">
    <property type="entry name" value="VgrG-rel"/>
</dbReference>
<name>A0A0X3XDX9_STRVO</name>
<feature type="domain" description="Gp5/Type VI secretion system Vgr protein OB-fold" evidence="1">
    <location>
        <begin position="176"/>
        <end position="247"/>
    </location>
</feature>
<dbReference type="Proteomes" id="UP000053413">
    <property type="component" value="Unassembled WGS sequence"/>
</dbReference>
<evidence type="ECO:0000259" key="1">
    <source>
        <dbReference type="Pfam" id="PF04717"/>
    </source>
</evidence>